<dbReference type="PANTHER" id="PTHR42804">
    <property type="entry name" value="ALDEHYDE DEHYDROGENASE"/>
    <property type="match status" value="1"/>
</dbReference>
<evidence type="ECO:0000259" key="5">
    <source>
        <dbReference type="Pfam" id="PF00171"/>
    </source>
</evidence>
<evidence type="ECO:0000256" key="4">
    <source>
        <dbReference type="RuleBase" id="RU003345"/>
    </source>
</evidence>
<dbReference type="InterPro" id="IPR015590">
    <property type="entry name" value="Aldehyde_DH_dom"/>
</dbReference>
<evidence type="ECO:0000256" key="2">
    <source>
        <dbReference type="ARBA" id="ARBA00023002"/>
    </source>
</evidence>
<evidence type="ECO:0000256" key="1">
    <source>
        <dbReference type="ARBA" id="ARBA00009986"/>
    </source>
</evidence>
<dbReference type="RefSeq" id="WP_066961796.1">
    <property type="nucleotide sequence ID" value="NZ_CP023449.1"/>
</dbReference>
<gene>
    <name evidence="6" type="ORF">COO09_03355</name>
</gene>
<dbReference type="PANTHER" id="PTHR42804:SF1">
    <property type="entry name" value="ALDEHYDE DEHYDROGENASE-RELATED"/>
    <property type="match status" value="1"/>
</dbReference>
<dbReference type="InterPro" id="IPR029510">
    <property type="entry name" value="Ald_DH_CS_GLU"/>
</dbReference>
<feature type="domain" description="Aldehyde dehydrogenase" evidence="5">
    <location>
        <begin position="16"/>
        <end position="475"/>
    </location>
</feature>
<dbReference type="FunFam" id="3.40.309.10:FF:000009">
    <property type="entry name" value="Aldehyde dehydrogenase A"/>
    <property type="match status" value="1"/>
</dbReference>
<reference evidence="6 7" key="1">
    <citation type="submission" date="2017-09" db="EMBL/GenBank/DDBJ databases">
        <title>The Catabolism of 3,6-Dichlorosalicylic acid is Initiated by the Cytochrome P450 Monooxygenase DsmABC in Rhizorhabdus dicambivorans Ndbn-20.</title>
        <authorList>
            <person name="Na L."/>
        </authorList>
    </citation>
    <scope>NUCLEOTIDE SEQUENCE [LARGE SCALE GENOMIC DNA]</scope>
    <source>
        <strain evidence="6 7">Ndbn-20m</strain>
    </source>
</reference>
<dbReference type="InterPro" id="IPR016161">
    <property type="entry name" value="Ald_DH/histidinol_DH"/>
</dbReference>
<dbReference type="Gene3D" id="3.40.605.10">
    <property type="entry name" value="Aldehyde Dehydrogenase, Chain A, domain 1"/>
    <property type="match status" value="1"/>
</dbReference>
<dbReference type="Proteomes" id="UP000218934">
    <property type="component" value="Unassembled WGS sequence"/>
</dbReference>
<dbReference type="SUPFAM" id="SSF53720">
    <property type="entry name" value="ALDH-like"/>
    <property type="match status" value="1"/>
</dbReference>
<accession>A0A2A4G1R9</accession>
<dbReference type="Pfam" id="PF00171">
    <property type="entry name" value="Aldedh"/>
    <property type="match status" value="1"/>
</dbReference>
<feature type="active site" evidence="3">
    <location>
        <position position="254"/>
    </location>
</feature>
<dbReference type="PROSITE" id="PS00687">
    <property type="entry name" value="ALDEHYDE_DEHYDR_GLU"/>
    <property type="match status" value="1"/>
</dbReference>
<dbReference type="KEGG" id="rdi:CMV14_20795"/>
<evidence type="ECO:0000313" key="7">
    <source>
        <dbReference type="Proteomes" id="UP000218934"/>
    </source>
</evidence>
<keyword evidence="2 4" id="KW-0560">Oxidoreductase</keyword>
<comment type="similarity">
    <text evidence="1 4">Belongs to the aldehyde dehydrogenase family.</text>
</comment>
<dbReference type="InterPro" id="IPR016163">
    <property type="entry name" value="Ald_DH_C"/>
</dbReference>
<dbReference type="Gene3D" id="3.40.309.10">
    <property type="entry name" value="Aldehyde Dehydrogenase, Chain A, domain 2"/>
    <property type="match status" value="1"/>
</dbReference>
<sequence>MSNYRGFEKFLIGSQWAEPHGNVRHTVLDPSSGDEIGTVRLADEADIDAALKAARAALDSRVWTDAPFEERAERIRAARSYCEGQIDRLVELSANELGLPVSQNRGRHLAALTYFDDAIERARPFTQTELRPDPLTRKTALVSREPVGIVVAIIPFNGPFAMGVNKTARALMAGCPVILKTSPEGSLHAEVLAEAYAAAGFPAGVVSVLPGGADAGIRLVNSPDIGMVTFTGSTAAGRAIAKSCAENFTRSSLELGGKSASIICDDADLDVVMGCLPIGAFGNSGQVCLTLSRTYVHRSLFDTVLERLKEAVQAFVIGDPREETTMLGPIVSRRQLDHINGLVQGAIAAGAKVVTGGSIIDRPGNFFEPTILTDVANSAAIVQQEIFGPVNVILPFDDDDEAIRLANESNFGLHGAVFTRDFERGLRIAERIKTGTIALNGYGITATGPLGGVKWSGWGRENGPEGMEHFYEFKSLSLDTAAAEQYRALNEK</sequence>
<dbReference type="InterPro" id="IPR016162">
    <property type="entry name" value="Ald_DH_N"/>
</dbReference>
<evidence type="ECO:0000313" key="6">
    <source>
        <dbReference type="EMBL" id="PCE43969.1"/>
    </source>
</evidence>
<dbReference type="OrthoDB" id="9802947at2"/>
<keyword evidence="7" id="KW-1185">Reference proteome</keyword>
<dbReference type="AlphaFoldDB" id="A0A2A4G1R9"/>
<organism evidence="6 7">
    <name type="scientific">Rhizorhabdus dicambivorans</name>
    <dbReference type="NCBI Taxonomy" id="1850238"/>
    <lineage>
        <taxon>Bacteria</taxon>
        <taxon>Pseudomonadati</taxon>
        <taxon>Pseudomonadota</taxon>
        <taxon>Alphaproteobacteria</taxon>
        <taxon>Sphingomonadales</taxon>
        <taxon>Sphingomonadaceae</taxon>
        <taxon>Rhizorhabdus</taxon>
    </lineage>
</organism>
<proteinExistence type="inferred from homology"/>
<dbReference type="EMBL" id="NWUF01000002">
    <property type="protein sequence ID" value="PCE43969.1"/>
    <property type="molecule type" value="Genomic_DNA"/>
</dbReference>
<comment type="caution">
    <text evidence="6">The sequence shown here is derived from an EMBL/GenBank/DDBJ whole genome shotgun (WGS) entry which is preliminary data.</text>
</comment>
<evidence type="ECO:0000256" key="3">
    <source>
        <dbReference type="PROSITE-ProRule" id="PRU10007"/>
    </source>
</evidence>
<name>A0A2A4G1R9_9SPHN</name>
<protein>
    <submittedName>
        <fullName evidence="6">Aldehyde dehydrogenase</fullName>
    </submittedName>
</protein>
<dbReference type="GO" id="GO:0016620">
    <property type="term" value="F:oxidoreductase activity, acting on the aldehyde or oxo group of donors, NAD or NADP as acceptor"/>
    <property type="evidence" value="ECO:0007669"/>
    <property type="project" value="InterPro"/>
</dbReference>